<protein>
    <recommendedName>
        <fullName evidence="3">CCHC-type domain-containing protein</fullName>
    </recommendedName>
</protein>
<name>A0A8T3C7P2_DENNO</name>
<dbReference type="PROSITE" id="PS50158">
    <property type="entry name" value="ZF_CCHC"/>
    <property type="match status" value="1"/>
</dbReference>
<accession>A0A8T3C7P2</accession>
<dbReference type="OrthoDB" id="3863715at2759"/>
<keyword evidence="5" id="KW-1185">Reference proteome</keyword>
<dbReference type="PANTHER" id="PTHR47798:SF2">
    <property type="entry name" value="CCHC-TYPE DOMAIN-CONTAINING PROTEIN"/>
    <property type="match status" value="1"/>
</dbReference>
<dbReference type="SUPFAM" id="SSF57756">
    <property type="entry name" value="Retrovirus zinc finger-like domains"/>
    <property type="match status" value="2"/>
</dbReference>
<feature type="compositionally biased region" description="Basic and acidic residues" evidence="2">
    <location>
        <begin position="174"/>
        <end position="184"/>
    </location>
</feature>
<feature type="region of interest" description="Disordered" evidence="2">
    <location>
        <begin position="162"/>
        <end position="184"/>
    </location>
</feature>
<keyword evidence="1" id="KW-0862">Zinc</keyword>
<comment type="caution">
    <text evidence="4">The sequence shown here is derived from an EMBL/GenBank/DDBJ whole genome shotgun (WGS) entry which is preliminary data.</text>
</comment>
<dbReference type="InterPro" id="IPR025836">
    <property type="entry name" value="Zn_knuckle_CX2CX4HX4C"/>
</dbReference>
<dbReference type="SMART" id="SM00343">
    <property type="entry name" value="ZnF_C2HC"/>
    <property type="match status" value="4"/>
</dbReference>
<keyword evidence="1" id="KW-0479">Metal-binding</keyword>
<sequence>MVSQRQRLARKRFREANPHLFPKPEPPKDPKLKKQKKKERLKERIASIKAKIERRSGAGNQKKHPLRLPGMRPGDGCFICKSKDHIAKLCPEKASWEKNKICLLCRHRGHSLKNCPEMGETTEQKFCYNCGEVGHSLSKCPQPIQDVCGEVTHLAKHCPKKADKHLTSSGTDKTSSKFDEDHPGKCNILRSGDDLEDDFVMEDINSGQKNGGIVAVNVKAKKKEPKVVNFLG</sequence>
<evidence type="ECO:0000313" key="5">
    <source>
        <dbReference type="Proteomes" id="UP000829196"/>
    </source>
</evidence>
<dbReference type="Pfam" id="PF00098">
    <property type="entry name" value="zf-CCHC"/>
    <property type="match status" value="1"/>
</dbReference>
<organism evidence="4 5">
    <name type="scientific">Dendrobium nobile</name>
    <name type="common">Orchid</name>
    <dbReference type="NCBI Taxonomy" id="94219"/>
    <lineage>
        <taxon>Eukaryota</taxon>
        <taxon>Viridiplantae</taxon>
        <taxon>Streptophyta</taxon>
        <taxon>Embryophyta</taxon>
        <taxon>Tracheophyta</taxon>
        <taxon>Spermatophyta</taxon>
        <taxon>Magnoliopsida</taxon>
        <taxon>Liliopsida</taxon>
        <taxon>Asparagales</taxon>
        <taxon>Orchidaceae</taxon>
        <taxon>Epidendroideae</taxon>
        <taxon>Malaxideae</taxon>
        <taxon>Dendrobiinae</taxon>
        <taxon>Dendrobium</taxon>
    </lineage>
</organism>
<dbReference type="GO" id="GO:0003676">
    <property type="term" value="F:nucleic acid binding"/>
    <property type="evidence" value="ECO:0007669"/>
    <property type="project" value="InterPro"/>
</dbReference>
<evidence type="ECO:0000256" key="2">
    <source>
        <dbReference type="SAM" id="MobiDB-lite"/>
    </source>
</evidence>
<dbReference type="InterPro" id="IPR001878">
    <property type="entry name" value="Znf_CCHC"/>
</dbReference>
<feature type="region of interest" description="Disordered" evidence="2">
    <location>
        <begin position="1"/>
        <end position="42"/>
    </location>
</feature>
<dbReference type="InterPro" id="IPR036875">
    <property type="entry name" value="Znf_CCHC_sf"/>
</dbReference>
<dbReference type="Pfam" id="PF14392">
    <property type="entry name" value="zf-CCHC_4"/>
    <property type="match status" value="2"/>
</dbReference>
<evidence type="ECO:0000259" key="3">
    <source>
        <dbReference type="PROSITE" id="PS50158"/>
    </source>
</evidence>
<proteinExistence type="predicted"/>
<dbReference type="Gene3D" id="4.10.60.10">
    <property type="entry name" value="Zinc finger, CCHC-type"/>
    <property type="match status" value="2"/>
</dbReference>
<dbReference type="Proteomes" id="UP000829196">
    <property type="component" value="Unassembled WGS sequence"/>
</dbReference>
<dbReference type="AlphaFoldDB" id="A0A8T3C7P2"/>
<dbReference type="PANTHER" id="PTHR47798">
    <property type="entry name" value="OS04G0555800 PROTEIN"/>
    <property type="match status" value="1"/>
</dbReference>
<evidence type="ECO:0000313" key="4">
    <source>
        <dbReference type="EMBL" id="KAI0528714.1"/>
    </source>
</evidence>
<reference evidence="4" key="1">
    <citation type="journal article" date="2022" name="Front. Genet.">
        <title>Chromosome-Scale Assembly of the Dendrobium nobile Genome Provides Insights Into the Molecular Mechanism of the Biosynthesis of the Medicinal Active Ingredient of Dendrobium.</title>
        <authorList>
            <person name="Xu Q."/>
            <person name="Niu S.-C."/>
            <person name="Li K.-L."/>
            <person name="Zheng P.-J."/>
            <person name="Zhang X.-J."/>
            <person name="Jia Y."/>
            <person name="Liu Y."/>
            <person name="Niu Y.-X."/>
            <person name="Yu L.-H."/>
            <person name="Chen D.-F."/>
            <person name="Zhang G.-Q."/>
        </authorList>
    </citation>
    <scope>NUCLEOTIDE SEQUENCE</scope>
    <source>
        <tissue evidence="4">Leaf</tissue>
    </source>
</reference>
<dbReference type="EMBL" id="JAGYWB010000002">
    <property type="protein sequence ID" value="KAI0528714.1"/>
    <property type="molecule type" value="Genomic_DNA"/>
</dbReference>
<gene>
    <name evidence="4" type="ORF">KFK09_001256</name>
</gene>
<keyword evidence="1" id="KW-0863">Zinc-finger</keyword>
<feature type="domain" description="CCHC-type" evidence="3">
    <location>
        <begin position="127"/>
        <end position="142"/>
    </location>
</feature>
<evidence type="ECO:0000256" key="1">
    <source>
        <dbReference type="PROSITE-ProRule" id="PRU00047"/>
    </source>
</evidence>
<dbReference type="GO" id="GO:0008270">
    <property type="term" value="F:zinc ion binding"/>
    <property type="evidence" value="ECO:0007669"/>
    <property type="project" value="UniProtKB-KW"/>
</dbReference>